<evidence type="ECO:0000313" key="6">
    <source>
        <dbReference type="EMBL" id="NEG88563.1"/>
    </source>
</evidence>
<proteinExistence type="inferred from homology"/>
<dbReference type="GO" id="GO:0042626">
    <property type="term" value="F:ATPase-coupled transmembrane transporter activity"/>
    <property type="evidence" value="ECO:0007669"/>
    <property type="project" value="TreeGrafter"/>
</dbReference>
<dbReference type="EMBL" id="WHZW01000001">
    <property type="protein sequence ID" value="NEG88563.1"/>
    <property type="molecule type" value="Genomic_DNA"/>
</dbReference>
<evidence type="ECO:0000259" key="5">
    <source>
        <dbReference type="PROSITE" id="PS50893"/>
    </source>
</evidence>
<dbReference type="InterPro" id="IPR003439">
    <property type="entry name" value="ABC_transporter-like_ATP-bd"/>
</dbReference>
<dbReference type="RefSeq" id="WP_163228968.1">
    <property type="nucleotide sequence ID" value="NZ_WHZW01000001.1"/>
</dbReference>
<feature type="domain" description="ABC transporter" evidence="5">
    <location>
        <begin position="4"/>
        <end position="240"/>
    </location>
</feature>
<dbReference type="GO" id="GO:0043190">
    <property type="term" value="C:ATP-binding cassette (ABC) transporter complex"/>
    <property type="evidence" value="ECO:0007669"/>
    <property type="project" value="TreeGrafter"/>
</dbReference>
<keyword evidence="7" id="KW-1185">Reference proteome</keyword>
<dbReference type="PROSITE" id="PS50893">
    <property type="entry name" value="ABC_TRANSPORTER_2"/>
    <property type="match status" value="1"/>
</dbReference>
<comment type="similarity">
    <text evidence="1">Belongs to the ABC transporter superfamily.</text>
</comment>
<dbReference type="GO" id="GO:0005524">
    <property type="term" value="F:ATP binding"/>
    <property type="evidence" value="ECO:0007669"/>
    <property type="project" value="UniProtKB-KW"/>
</dbReference>
<dbReference type="InterPro" id="IPR015856">
    <property type="entry name" value="ABC_transpr_CbiO/EcfA_su"/>
</dbReference>
<dbReference type="InterPro" id="IPR050095">
    <property type="entry name" value="ECF_ABC_transporter_ATP-bd"/>
</dbReference>
<name>A0A6N9Z2T1_9BIFI</name>
<gene>
    <name evidence="6" type="ORF">GFD25_00790</name>
</gene>
<organism evidence="6 7">
    <name type="scientific">Bifidobacterium aerophilum</name>
    <dbReference type="NCBI Taxonomy" id="1798155"/>
    <lineage>
        <taxon>Bacteria</taxon>
        <taxon>Bacillati</taxon>
        <taxon>Actinomycetota</taxon>
        <taxon>Actinomycetes</taxon>
        <taxon>Bifidobacteriales</taxon>
        <taxon>Bifidobacteriaceae</taxon>
        <taxon>Bifidobacterium</taxon>
    </lineage>
</organism>
<dbReference type="Proteomes" id="UP000469194">
    <property type="component" value="Unassembled WGS sequence"/>
</dbReference>
<dbReference type="InterPro" id="IPR003593">
    <property type="entry name" value="AAA+_ATPase"/>
</dbReference>
<evidence type="ECO:0000256" key="2">
    <source>
        <dbReference type="ARBA" id="ARBA00022448"/>
    </source>
</evidence>
<dbReference type="SMART" id="SM00382">
    <property type="entry name" value="AAA"/>
    <property type="match status" value="1"/>
</dbReference>
<dbReference type="InterPro" id="IPR027417">
    <property type="entry name" value="P-loop_NTPase"/>
</dbReference>
<dbReference type="Gene3D" id="3.40.50.300">
    <property type="entry name" value="P-loop containing nucleotide triphosphate hydrolases"/>
    <property type="match status" value="1"/>
</dbReference>
<evidence type="ECO:0000256" key="4">
    <source>
        <dbReference type="ARBA" id="ARBA00022840"/>
    </source>
</evidence>
<evidence type="ECO:0000313" key="7">
    <source>
        <dbReference type="Proteomes" id="UP000469194"/>
    </source>
</evidence>
<sequence>MAYLELNDVTFAYPNGFTAIEHVSMSFELGEAVAIIGQNGAGKTTTVKLMNGLLKPTQGTVTVDGEPTEGRSTASIAAKVGYVFQNPNDQIFQDSVRKEIAYGLVKRAGRNADRAAIDAKVRDAAEWCGLTDELDTHPYDLPFSMRKFVTIAATMVMDPQVLILDEPTAGQDRTGTERLGRLIEHVRGQGRTVITITHDMEFVAREFRRGIVMANKHMLMDAPVADIFWNDEVLAQANLQRPYIAQLAETRGLRGVLTIDDLLARDAQAFAGAPGASVPSAAEA</sequence>
<dbReference type="AlphaFoldDB" id="A0A6N9Z2T1"/>
<protein>
    <submittedName>
        <fullName evidence="6">ATP-binding cassette domain-containing protein</fullName>
    </submittedName>
</protein>
<evidence type="ECO:0000256" key="1">
    <source>
        <dbReference type="ARBA" id="ARBA00005417"/>
    </source>
</evidence>
<dbReference type="SUPFAM" id="SSF52540">
    <property type="entry name" value="P-loop containing nucleoside triphosphate hydrolases"/>
    <property type="match status" value="1"/>
</dbReference>
<dbReference type="PANTHER" id="PTHR43553">
    <property type="entry name" value="HEAVY METAL TRANSPORTER"/>
    <property type="match status" value="1"/>
</dbReference>
<dbReference type="Pfam" id="PF00005">
    <property type="entry name" value="ABC_tran"/>
    <property type="match status" value="1"/>
</dbReference>
<keyword evidence="4 6" id="KW-0067">ATP-binding</keyword>
<evidence type="ECO:0000256" key="3">
    <source>
        <dbReference type="ARBA" id="ARBA00022741"/>
    </source>
</evidence>
<dbReference type="CDD" id="cd03225">
    <property type="entry name" value="ABC_cobalt_CbiO_domain1"/>
    <property type="match status" value="1"/>
</dbReference>
<reference evidence="6 7" key="1">
    <citation type="submission" date="2019-10" db="EMBL/GenBank/DDBJ databases">
        <title>Bifidobacterium from non-human primates.</title>
        <authorList>
            <person name="Modesto M."/>
        </authorList>
    </citation>
    <scope>NUCLEOTIDE SEQUENCE [LARGE SCALE GENOMIC DNA]</scope>
    <source>
        <strain evidence="6 7">TRE17</strain>
    </source>
</reference>
<keyword evidence="3" id="KW-0547">Nucleotide-binding</keyword>
<accession>A0A6N9Z2T1</accession>
<dbReference type="GO" id="GO:0016887">
    <property type="term" value="F:ATP hydrolysis activity"/>
    <property type="evidence" value="ECO:0007669"/>
    <property type="project" value="InterPro"/>
</dbReference>
<keyword evidence="2" id="KW-0813">Transport</keyword>
<comment type="caution">
    <text evidence="6">The sequence shown here is derived from an EMBL/GenBank/DDBJ whole genome shotgun (WGS) entry which is preliminary data.</text>
</comment>